<organism evidence="1 2">
    <name type="scientific">Acaulospora colombiana</name>
    <dbReference type="NCBI Taxonomy" id="27376"/>
    <lineage>
        <taxon>Eukaryota</taxon>
        <taxon>Fungi</taxon>
        <taxon>Fungi incertae sedis</taxon>
        <taxon>Mucoromycota</taxon>
        <taxon>Glomeromycotina</taxon>
        <taxon>Glomeromycetes</taxon>
        <taxon>Diversisporales</taxon>
        <taxon>Acaulosporaceae</taxon>
        <taxon>Acaulospora</taxon>
    </lineage>
</organism>
<evidence type="ECO:0000313" key="2">
    <source>
        <dbReference type="Proteomes" id="UP000789525"/>
    </source>
</evidence>
<accession>A0ACA9KWJ3</accession>
<dbReference type="EMBL" id="CAJVPT010003587">
    <property type="protein sequence ID" value="CAG8497634.1"/>
    <property type="molecule type" value="Genomic_DNA"/>
</dbReference>
<evidence type="ECO:0000313" key="1">
    <source>
        <dbReference type="EMBL" id="CAG8497634.1"/>
    </source>
</evidence>
<sequence>MNGHAMPRGLDEMAKKKKREEPDCQHERYGSQFEVAAITLVIVIVDPNCVEFDCSTLCALTFSRTGKTKMV</sequence>
<name>A0ACA9KWJ3_9GLOM</name>
<proteinExistence type="predicted"/>
<keyword evidence="2" id="KW-1185">Reference proteome</keyword>
<dbReference type="Proteomes" id="UP000789525">
    <property type="component" value="Unassembled WGS sequence"/>
</dbReference>
<gene>
    <name evidence="1" type="ORF">ACOLOM_LOCUS2654</name>
</gene>
<protein>
    <submittedName>
        <fullName evidence="1">4881_t:CDS:1</fullName>
    </submittedName>
</protein>
<comment type="caution">
    <text evidence="1">The sequence shown here is derived from an EMBL/GenBank/DDBJ whole genome shotgun (WGS) entry which is preliminary data.</text>
</comment>
<reference evidence="1" key="1">
    <citation type="submission" date="2021-06" db="EMBL/GenBank/DDBJ databases">
        <authorList>
            <person name="Kallberg Y."/>
            <person name="Tangrot J."/>
            <person name="Rosling A."/>
        </authorList>
    </citation>
    <scope>NUCLEOTIDE SEQUENCE</scope>
    <source>
        <strain evidence="1">CL356</strain>
    </source>
</reference>